<name>A0A8R2F7Q5_ACYPI</name>
<sequence length="272" mass="30851">MPRKQVRTTSRGTTSDSTMKTAALLCLDEHMSERSVATSLNICHVSLNRYIKKFKLDRETGSSLPSVGYRPHSKVFNEIHEKQLVNYIKNSADIYFGLSSKEVRKLAFEYTVKQELKIPKNWTRNKEAGVDWFSEFLKRNSSISIRRPEATSLSRAMNFNKVNVKNCMDKYQSVLLKYKFEGQDIYNLDETGITTVQRTEKVVASRGKKQIGAITSAERGTLVTMCLAVNDLGNFIPPMFIFPRVNYKDYFVRGGPSGCVGVANKSGWMQGN</sequence>
<dbReference type="RefSeq" id="XP_008182426.1">
    <property type="nucleotide sequence ID" value="XM_008184204.1"/>
</dbReference>
<reference evidence="2" key="1">
    <citation type="submission" date="2010-06" db="EMBL/GenBank/DDBJ databases">
        <authorList>
            <person name="Jiang H."/>
            <person name="Abraham K."/>
            <person name="Ali S."/>
            <person name="Alsbrooks S.L."/>
            <person name="Anim B.N."/>
            <person name="Anosike U.S."/>
            <person name="Attaway T."/>
            <person name="Bandaranaike D.P."/>
            <person name="Battles P.K."/>
            <person name="Bell S.N."/>
            <person name="Bell A.V."/>
            <person name="Beltran B."/>
            <person name="Bickham C."/>
            <person name="Bustamante Y."/>
            <person name="Caleb T."/>
            <person name="Canada A."/>
            <person name="Cardenas V."/>
            <person name="Carter K."/>
            <person name="Chacko J."/>
            <person name="Chandrabose M.N."/>
            <person name="Chavez D."/>
            <person name="Chavez A."/>
            <person name="Chen L."/>
            <person name="Chu H.-S."/>
            <person name="Claassen K.J."/>
            <person name="Cockrell R."/>
            <person name="Collins M."/>
            <person name="Cooper J.A."/>
            <person name="Cree A."/>
            <person name="Curry S.M."/>
            <person name="Da Y."/>
            <person name="Dao M.D."/>
            <person name="Das B."/>
            <person name="Davila M.-L."/>
            <person name="Davy-Carroll L."/>
            <person name="Denson S."/>
            <person name="Dinh H."/>
            <person name="Ebong V.E."/>
            <person name="Edwards J.R."/>
            <person name="Egan A."/>
            <person name="El-Daye J."/>
            <person name="Escobedo L."/>
            <person name="Fernandez S."/>
            <person name="Fernando P.R."/>
            <person name="Flagg N."/>
            <person name="Forbes L.D."/>
            <person name="Fowler R.G."/>
            <person name="Fu Q."/>
            <person name="Gabisi R.A."/>
            <person name="Ganer J."/>
            <person name="Garbino Pronczuk A."/>
            <person name="Garcia R.M."/>
            <person name="Garner T."/>
            <person name="Garrett T.E."/>
            <person name="Gonzalez D.A."/>
            <person name="Hamid H."/>
            <person name="Hawkins E.S."/>
            <person name="Hirani K."/>
            <person name="Hogues M.E."/>
            <person name="Hollins B."/>
            <person name="Hsiao C.-H."/>
            <person name="Jabil R."/>
            <person name="James M.L."/>
            <person name="Jhangiani S.N."/>
            <person name="Johnson B."/>
            <person name="Johnson Q."/>
            <person name="Joshi V."/>
            <person name="Kalu J.B."/>
            <person name="Kam C."/>
            <person name="Kashfia A."/>
            <person name="Keebler J."/>
            <person name="Kisamo H."/>
            <person name="Kovar C.L."/>
            <person name="Lago L.A."/>
            <person name="Lai C.-Y."/>
            <person name="Laidlaw J."/>
            <person name="Lara F."/>
            <person name="Le T.-K."/>
            <person name="Lee S.L."/>
            <person name="Legall F.H."/>
            <person name="Lemon S.J."/>
            <person name="Lewis L.R."/>
            <person name="Li B."/>
            <person name="Liu Y."/>
            <person name="Liu Y.-S."/>
            <person name="Lopez J."/>
            <person name="Lozado R.J."/>
            <person name="Lu J."/>
            <person name="Madu R.C."/>
            <person name="Maheshwari M."/>
            <person name="Maheshwari R."/>
            <person name="Malloy K."/>
            <person name="Martinez E."/>
            <person name="Mathew T."/>
            <person name="Mercado I.C."/>
            <person name="Mercado C."/>
            <person name="Meyer B."/>
            <person name="Montgomery K."/>
            <person name="Morgan M.B."/>
            <person name="Munidasa M."/>
            <person name="Nazareth L.V."/>
            <person name="Nelson J."/>
            <person name="Ng B.M."/>
            <person name="Nguyen N.B."/>
            <person name="Nguyen P.Q."/>
            <person name="Nguyen T."/>
            <person name="Obregon M."/>
            <person name="Okwuonu G.O."/>
            <person name="Onwere C.G."/>
            <person name="Orozco G."/>
            <person name="Parra A."/>
            <person name="Patel S."/>
            <person name="Patil S."/>
            <person name="Perez A."/>
            <person name="Perez Y."/>
            <person name="Pham C."/>
            <person name="Primus E.L."/>
            <person name="Pu L.-L."/>
            <person name="Puazo M."/>
            <person name="Qin X."/>
            <person name="Quiroz J.B."/>
            <person name="Reese J."/>
            <person name="Richards S."/>
            <person name="Rives C.M."/>
            <person name="Robberts R."/>
            <person name="Ruiz S.J."/>
            <person name="Ruiz M.J."/>
            <person name="Santibanez J."/>
            <person name="Schneider B.W."/>
            <person name="Sisson I."/>
            <person name="Smith M."/>
            <person name="Sodergren E."/>
            <person name="Song X.-Z."/>
            <person name="Song B.B."/>
            <person name="Summersgill H."/>
            <person name="Thelus R."/>
            <person name="Thornton R.D."/>
            <person name="Trejos Z.Y."/>
            <person name="Usmani K."/>
            <person name="Vattathil S."/>
            <person name="Villasana D."/>
            <person name="Walker D.L."/>
            <person name="Wang S."/>
            <person name="Wang K."/>
            <person name="White C.S."/>
            <person name="Williams A.C."/>
            <person name="Williamson J."/>
            <person name="Wilson K."/>
            <person name="Woghiren I.O."/>
            <person name="Woodworth J.R."/>
            <person name="Worley K.C."/>
            <person name="Wright R.A."/>
            <person name="Wu W."/>
            <person name="Young L."/>
            <person name="Zhang L."/>
            <person name="Zhang J."/>
            <person name="Zhu Y."/>
            <person name="Muzny D.M."/>
            <person name="Weinstock G."/>
            <person name="Gibbs R.A."/>
        </authorList>
    </citation>
    <scope>NUCLEOTIDE SEQUENCE [LARGE SCALE GENOMIC DNA]</scope>
    <source>
        <strain evidence="2">LSR1</strain>
    </source>
</reference>
<dbReference type="Proteomes" id="UP000007819">
    <property type="component" value="Chromosome X"/>
</dbReference>
<dbReference type="KEGG" id="api:100162778"/>
<keyword evidence="2" id="KW-1185">Reference proteome</keyword>
<dbReference type="OrthoDB" id="6606575at2759"/>
<organism evidence="1 2">
    <name type="scientific">Acyrthosiphon pisum</name>
    <name type="common">Pea aphid</name>
    <dbReference type="NCBI Taxonomy" id="7029"/>
    <lineage>
        <taxon>Eukaryota</taxon>
        <taxon>Metazoa</taxon>
        <taxon>Ecdysozoa</taxon>
        <taxon>Arthropoda</taxon>
        <taxon>Hexapoda</taxon>
        <taxon>Insecta</taxon>
        <taxon>Pterygota</taxon>
        <taxon>Neoptera</taxon>
        <taxon>Paraneoptera</taxon>
        <taxon>Hemiptera</taxon>
        <taxon>Sternorrhyncha</taxon>
        <taxon>Aphidomorpha</taxon>
        <taxon>Aphidoidea</taxon>
        <taxon>Aphididae</taxon>
        <taxon>Macrosiphini</taxon>
        <taxon>Acyrthosiphon</taxon>
    </lineage>
</organism>
<protein>
    <submittedName>
        <fullName evidence="1">Uncharacterized protein</fullName>
    </submittedName>
</protein>
<proteinExistence type="predicted"/>
<evidence type="ECO:0000313" key="2">
    <source>
        <dbReference type="Proteomes" id="UP000007819"/>
    </source>
</evidence>
<reference evidence="1" key="2">
    <citation type="submission" date="2022-06" db="UniProtKB">
        <authorList>
            <consortium name="EnsemblMetazoa"/>
        </authorList>
    </citation>
    <scope>IDENTIFICATION</scope>
</reference>
<accession>A0A8R2F7Q5</accession>
<dbReference type="EnsemblMetazoa" id="XM_008184204.1">
    <property type="protein sequence ID" value="XP_008182426.1"/>
    <property type="gene ID" value="LOC100162778"/>
</dbReference>
<evidence type="ECO:0000313" key="1">
    <source>
        <dbReference type="EnsemblMetazoa" id="XP_008182426.1"/>
    </source>
</evidence>
<dbReference type="GeneID" id="100162778"/>
<dbReference type="AlphaFoldDB" id="A0A8R2F7Q5"/>